<gene>
    <name evidence="1" type="ORF">MiSe_52820</name>
</gene>
<keyword evidence="2" id="KW-1185">Reference proteome</keyword>
<dbReference type="RefSeq" id="WP_226586312.1">
    <property type="nucleotide sequence ID" value="NZ_BLAY01000091.1"/>
</dbReference>
<evidence type="ECO:0000313" key="1">
    <source>
        <dbReference type="EMBL" id="GET40473.1"/>
    </source>
</evidence>
<proteinExistence type="predicted"/>
<reference evidence="1" key="1">
    <citation type="submission" date="2019-10" db="EMBL/GenBank/DDBJ databases">
        <title>Draft genome sequece of Microseira wollei NIES-4236.</title>
        <authorList>
            <person name="Yamaguchi H."/>
            <person name="Suzuki S."/>
            <person name="Kawachi M."/>
        </authorList>
    </citation>
    <scope>NUCLEOTIDE SEQUENCE</scope>
    <source>
        <strain evidence="1">NIES-4236</strain>
    </source>
</reference>
<protein>
    <submittedName>
        <fullName evidence="1">Uncharacterized protein</fullName>
    </submittedName>
</protein>
<dbReference type="Proteomes" id="UP001050975">
    <property type="component" value="Unassembled WGS sequence"/>
</dbReference>
<dbReference type="EMBL" id="BLAY01000091">
    <property type="protein sequence ID" value="GET40473.1"/>
    <property type="molecule type" value="Genomic_DNA"/>
</dbReference>
<name>A0AAV3XE06_9CYAN</name>
<comment type="caution">
    <text evidence="1">The sequence shown here is derived from an EMBL/GenBank/DDBJ whole genome shotgun (WGS) entry which is preliminary data.</text>
</comment>
<evidence type="ECO:0000313" key="2">
    <source>
        <dbReference type="Proteomes" id="UP001050975"/>
    </source>
</evidence>
<sequence>MVDVTHDLLPEPYYYPMAPTVDDLVEYATEIDREGHCITFEWAVTEINNFSFSYVRIGLLANAVRRYRIYENPT</sequence>
<dbReference type="AlphaFoldDB" id="A0AAV3XE06"/>
<organism evidence="1 2">
    <name type="scientific">Microseira wollei NIES-4236</name>
    <dbReference type="NCBI Taxonomy" id="2530354"/>
    <lineage>
        <taxon>Bacteria</taxon>
        <taxon>Bacillati</taxon>
        <taxon>Cyanobacteriota</taxon>
        <taxon>Cyanophyceae</taxon>
        <taxon>Oscillatoriophycideae</taxon>
        <taxon>Aerosakkonematales</taxon>
        <taxon>Aerosakkonemataceae</taxon>
        <taxon>Microseira</taxon>
    </lineage>
</organism>
<accession>A0AAV3XE06</accession>